<evidence type="ECO:0000256" key="8">
    <source>
        <dbReference type="ARBA" id="ARBA00022552"/>
    </source>
</evidence>
<sequence>MLCTSYSALNLAKRFKILDDEDLDTFGDECHDLSVSPDDDMKFMCNTNITRLEVGPQTIPLKGNERLVTQPLPMVVVKPGHYCIIQNPCSPRFALKMVFTGRARGRGFGAKGGGIHATTRKSSSSSFDRSHYRDHDRSLSPPRKGHGHSHGGDSHGHSHNTAKASQAQIMQGVFLHILADTLGSVGVIISSLLIYYFGWMIADPLCSMFIAVLVTISVLPLLRDSVGILMQRTPRELDHVLPGCYQRVSQLEGVYSVQEPHFWTLCSEVYIGTIKLEVAMNADTRYILSQTHNIFTQTVSHEQFSKTLRSKLLNLMTVIVNLSRQKQAVQTGWSGDRLEDLVDIFLRKCGISFRYSLLVLLLLYEAMGIKRQKQVRKSLAFYKKNFGYSPPYYVLVDGTFCRAALKQKINIREQLPKYLEAEVNICITQCILDECEAFGSVLYGPLKILQQYQKAPCGHSKSIKGADKCIQHTTKKTVKYIVGTQDPVLREVLRNRTGQPILYIAFNAIMLENPSTASLMAAEKKTETELKPTSHQQTVIQKLKIQTFGDEKEVVKKKKKKVKGPNPLSCKKSKKKKTDIKPKTGSEETKKRKKRRKKHKSAHTTEAVL</sequence>
<dbReference type="GO" id="GO:0016020">
    <property type="term" value="C:membrane"/>
    <property type="evidence" value="ECO:0007669"/>
    <property type="project" value="UniProtKB-SubCell"/>
</dbReference>
<dbReference type="Pfam" id="PF01545">
    <property type="entry name" value="Cation_efflux"/>
    <property type="match status" value="1"/>
</dbReference>
<evidence type="ECO:0000256" key="15">
    <source>
        <dbReference type="ARBA" id="ARBA00034634"/>
    </source>
</evidence>
<keyword evidence="10" id="KW-0864">Zinc transport</keyword>
<dbReference type="SUPFAM" id="SSF88723">
    <property type="entry name" value="PIN domain-like"/>
    <property type="match status" value="1"/>
</dbReference>
<dbReference type="PANTHER" id="PTHR45755">
    <property type="match status" value="1"/>
</dbReference>
<feature type="transmembrane region" description="Helical" evidence="21">
    <location>
        <begin position="201"/>
        <end position="222"/>
    </location>
</feature>
<comment type="similarity">
    <text evidence="4">Belongs to the cation diffusion facilitator (CDF) transporter (TC 2.A.4) family. SLC30A subfamily.</text>
</comment>
<evidence type="ECO:0000256" key="4">
    <source>
        <dbReference type="ARBA" id="ARBA00008873"/>
    </source>
</evidence>
<dbReference type="InterPro" id="IPR029060">
    <property type="entry name" value="PIN-like_dom_sf"/>
</dbReference>
<evidence type="ECO:0000256" key="11">
    <source>
        <dbReference type="ARBA" id="ARBA00022989"/>
    </source>
</evidence>
<dbReference type="GO" id="GO:0005385">
    <property type="term" value="F:zinc ion transmembrane transporter activity"/>
    <property type="evidence" value="ECO:0007669"/>
    <property type="project" value="InterPro"/>
</dbReference>
<evidence type="ECO:0000256" key="13">
    <source>
        <dbReference type="ARBA" id="ARBA00023136"/>
    </source>
</evidence>
<evidence type="ECO:0000256" key="16">
    <source>
        <dbReference type="ARBA" id="ARBA00037300"/>
    </source>
</evidence>
<feature type="region of interest" description="Disordered" evidence="20">
    <location>
        <begin position="552"/>
        <end position="609"/>
    </location>
</feature>
<dbReference type="InterPro" id="IPR045316">
    <property type="entry name" value="Msc2-like"/>
</dbReference>
<evidence type="ECO:0000256" key="2">
    <source>
        <dbReference type="ARBA" id="ARBA00004601"/>
    </source>
</evidence>
<dbReference type="InterPro" id="IPR027469">
    <property type="entry name" value="Cation_efflux_TMD_sf"/>
</dbReference>
<evidence type="ECO:0000259" key="23">
    <source>
        <dbReference type="Pfam" id="PF24779"/>
    </source>
</evidence>
<dbReference type="NCBIfam" id="TIGR01297">
    <property type="entry name" value="CDF"/>
    <property type="match status" value="1"/>
</dbReference>
<protein>
    <recommendedName>
        <fullName evidence="19">rRNA-processing protein UTP23 homolog</fullName>
    </recommendedName>
</protein>
<evidence type="ECO:0000256" key="1">
    <source>
        <dbReference type="ARBA" id="ARBA00004141"/>
    </source>
</evidence>
<dbReference type="GO" id="GO:0006364">
    <property type="term" value="P:rRNA processing"/>
    <property type="evidence" value="ECO:0007669"/>
    <property type="project" value="UniProtKB-KW"/>
</dbReference>
<dbReference type="CDD" id="cd09866">
    <property type="entry name" value="PIN_Fcf1-Utp23-H"/>
    <property type="match status" value="1"/>
</dbReference>
<evidence type="ECO:0000256" key="20">
    <source>
        <dbReference type="SAM" id="MobiDB-lite"/>
    </source>
</evidence>
<evidence type="ECO:0000256" key="5">
    <source>
        <dbReference type="ARBA" id="ARBA00011182"/>
    </source>
</evidence>
<dbReference type="HOGENOM" id="CLU_448532_0_0_1"/>
<dbReference type="AlphaFoldDB" id="K1PWZ9"/>
<dbReference type="InParanoid" id="K1PWZ9"/>
<evidence type="ECO:0000259" key="22">
    <source>
        <dbReference type="Pfam" id="PF01545"/>
    </source>
</evidence>
<comment type="catalytic activity">
    <reaction evidence="15">
        <text>Zn(2+)(in) = Zn(2+)(out)</text>
        <dbReference type="Rhea" id="RHEA:29351"/>
        <dbReference type="ChEBI" id="CHEBI:29105"/>
    </reaction>
</comment>
<comment type="function">
    <text evidence="18">Zinc ion transporter mediating zinc entry from the cytosol into the lumen of organelles along the secretory pathway. By contributing to zinc ion homeostasis within the early secretory pathway, regulates the activation and folding of enzymes like alkaline phosphatases.</text>
</comment>
<dbReference type="Gene3D" id="2.30.30.570">
    <property type="match status" value="1"/>
</dbReference>
<comment type="subcellular location">
    <subcellularLocation>
        <location evidence="2">Golgi apparatus</location>
        <location evidence="2">trans-Golgi network</location>
    </subcellularLocation>
    <subcellularLocation>
        <location evidence="1">Membrane</location>
        <topology evidence="1">Multi-pass membrane protein</topology>
    </subcellularLocation>
    <subcellularLocation>
        <location evidence="3">Nucleus</location>
        <location evidence="3">Nucleolus</location>
    </subcellularLocation>
</comment>
<evidence type="ECO:0000256" key="14">
    <source>
        <dbReference type="ARBA" id="ARBA00023242"/>
    </source>
</evidence>
<dbReference type="InterPro" id="IPR057776">
    <property type="entry name" value="UTP23_sensor"/>
</dbReference>
<gene>
    <name evidence="24" type="ORF">CGI_10008946</name>
</gene>
<keyword evidence="10" id="KW-0862">Zinc</keyword>
<dbReference type="EMBL" id="JH818309">
    <property type="protein sequence ID" value="EKC28857.1"/>
    <property type="molecule type" value="Genomic_DNA"/>
</dbReference>
<evidence type="ECO:0000256" key="3">
    <source>
        <dbReference type="ARBA" id="ARBA00004604"/>
    </source>
</evidence>
<dbReference type="InterPro" id="IPR006984">
    <property type="entry name" value="Fcf1/UTP23"/>
</dbReference>
<feature type="region of interest" description="Disordered" evidence="20">
    <location>
        <begin position="110"/>
        <end position="162"/>
    </location>
</feature>
<dbReference type="GO" id="GO:0032040">
    <property type="term" value="C:small-subunit processome"/>
    <property type="evidence" value="ECO:0007669"/>
    <property type="project" value="InterPro"/>
</dbReference>
<comment type="function">
    <text evidence="16">Involved in rRNA-processing and ribosome biogenesis.</text>
</comment>
<dbReference type="GO" id="GO:0031410">
    <property type="term" value="C:cytoplasmic vesicle"/>
    <property type="evidence" value="ECO:0007669"/>
    <property type="project" value="TreeGrafter"/>
</dbReference>
<keyword evidence="12" id="KW-0406">Ion transport</keyword>
<keyword evidence="13 21" id="KW-0472">Membrane</keyword>
<keyword evidence="6" id="KW-0813">Transport</keyword>
<dbReference type="FunFam" id="3.40.50.1010:FF:000006">
    <property type="entry name" value="rRNA-processing protein UTP23 homolog"/>
    <property type="match status" value="1"/>
</dbReference>
<dbReference type="InterPro" id="IPR058533">
    <property type="entry name" value="Cation_efflux_TM"/>
</dbReference>
<dbReference type="InterPro" id="IPR002524">
    <property type="entry name" value="Cation_efflux"/>
</dbReference>
<evidence type="ECO:0000313" key="24">
    <source>
        <dbReference type="EMBL" id="EKC28857.1"/>
    </source>
</evidence>
<evidence type="ECO:0000256" key="19">
    <source>
        <dbReference type="ARBA" id="ARBA00071400"/>
    </source>
</evidence>
<dbReference type="Pfam" id="PF24779">
    <property type="entry name" value="UTP23_sensor"/>
    <property type="match status" value="1"/>
</dbReference>
<feature type="compositionally biased region" description="Basic residues" evidence="20">
    <location>
        <begin position="591"/>
        <end position="602"/>
    </location>
</feature>
<dbReference type="Gene3D" id="1.20.1510.10">
    <property type="entry name" value="Cation efflux protein transmembrane domain"/>
    <property type="match status" value="1"/>
</dbReference>
<evidence type="ECO:0000256" key="12">
    <source>
        <dbReference type="ARBA" id="ARBA00023065"/>
    </source>
</evidence>
<keyword evidence="8" id="KW-0698">rRNA processing</keyword>
<feature type="compositionally biased region" description="Basic and acidic residues" evidence="20">
    <location>
        <begin position="579"/>
        <end position="590"/>
    </location>
</feature>
<keyword evidence="11 21" id="KW-1133">Transmembrane helix</keyword>
<dbReference type="PANTHER" id="PTHR45755:SF4">
    <property type="entry name" value="ZINC TRANSPORTER 7"/>
    <property type="match status" value="1"/>
</dbReference>
<feature type="transmembrane region" description="Helical" evidence="21">
    <location>
        <begin position="173"/>
        <end position="195"/>
    </location>
</feature>
<evidence type="ECO:0000256" key="17">
    <source>
        <dbReference type="ARBA" id="ARBA00038503"/>
    </source>
</evidence>
<dbReference type="GO" id="GO:0006882">
    <property type="term" value="P:intracellular zinc ion homeostasis"/>
    <property type="evidence" value="ECO:0007669"/>
    <property type="project" value="InterPro"/>
</dbReference>
<proteinExistence type="inferred from homology"/>
<dbReference type="GO" id="GO:0005794">
    <property type="term" value="C:Golgi apparatus"/>
    <property type="evidence" value="ECO:0007669"/>
    <property type="project" value="UniProtKB-SubCell"/>
</dbReference>
<accession>K1PWZ9</accession>
<dbReference type="GO" id="GO:1904257">
    <property type="term" value="P:zinc ion import into Golgi lumen"/>
    <property type="evidence" value="ECO:0007669"/>
    <property type="project" value="TreeGrafter"/>
</dbReference>
<feature type="domain" description="UTP23 sensor motif region" evidence="23">
    <location>
        <begin position="556"/>
        <end position="575"/>
    </location>
</feature>
<evidence type="ECO:0000256" key="7">
    <source>
        <dbReference type="ARBA" id="ARBA00022517"/>
    </source>
</evidence>
<reference evidence="24" key="1">
    <citation type="journal article" date="2012" name="Nature">
        <title>The oyster genome reveals stress adaptation and complexity of shell formation.</title>
        <authorList>
            <person name="Zhang G."/>
            <person name="Fang X."/>
            <person name="Guo X."/>
            <person name="Li L."/>
            <person name="Luo R."/>
            <person name="Xu F."/>
            <person name="Yang P."/>
            <person name="Zhang L."/>
            <person name="Wang X."/>
            <person name="Qi H."/>
            <person name="Xiong Z."/>
            <person name="Que H."/>
            <person name="Xie Y."/>
            <person name="Holland P.W."/>
            <person name="Paps J."/>
            <person name="Zhu Y."/>
            <person name="Wu F."/>
            <person name="Chen Y."/>
            <person name="Wang J."/>
            <person name="Peng C."/>
            <person name="Meng J."/>
            <person name="Yang L."/>
            <person name="Liu J."/>
            <person name="Wen B."/>
            <person name="Zhang N."/>
            <person name="Huang Z."/>
            <person name="Zhu Q."/>
            <person name="Feng Y."/>
            <person name="Mount A."/>
            <person name="Hedgecock D."/>
            <person name="Xu Z."/>
            <person name="Liu Y."/>
            <person name="Domazet-Loso T."/>
            <person name="Du Y."/>
            <person name="Sun X."/>
            <person name="Zhang S."/>
            <person name="Liu B."/>
            <person name="Cheng P."/>
            <person name="Jiang X."/>
            <person name="Li J."/>
            <person name="Fan D."/>
            <person name="Wang W."/>
            <person name="Fu W."/>
            <person name="Wang T."/>
            <person name="Wang B."/>
            <person name="Zhang J."/>
            <person name="Peng Z."/>
            <person name="Li Y."/>
            <person name="Li N."/>
            <person name="Wang J."/>
            <person name="Chen M."/>
            <person name="He Y."/>
            <person name="Tan F."/>
            <person name="Song X."/>
            <person name="Zheng Q."/>
            <person name="Huang R."/>
            <person name="Yang H."/>
            <person name="Du X."/>
            <person name="Chen L."/>
            <person name="Yang M."/>
            <person name="Gaffney P.M."/>
            <person name="Wang S."/>
            <person name="Luo L."/>
            <person name="She Z."/>
            <person name="Ming Y."/>
            <person name="Huang W."/>
            <person name="Zhang S."/>
            <person name="Huang B."/>
            <person name="Zhang Y."/>
            <person name="Qu T."/>
            <person name="Ni P."/>
            <person name="Miao G."/>
            <person name="Wang J."/>
            <person name="Wang Q."/>
            <person name="Steinberg C.E."/>
            <person name="Wang H."/>
            <person name="Li N."/>
            <person name="Qian L."/>
            <person name="Zhang G."/>
            <person name="Li Y."/>
            <person name="Yang H."/>
            <person name="Liu X."/>
            <person name="Wang J."/>
            <person name="Yin Y."/>
            <person name="Wang J."/>
        </authorList>
    </citation>
    <scope>NUCLEOTIDE SEQUENCE [LARGE SCALE GENOMIC DNA]</scope>
    <source>
        <strain evidence="24">05x7-T-G4-1.051#20</strain>
    </source>
</reference>
<name>K1PWZ9_MAGGI</name>
<dbReference type="Pfam" id="PF04900">
    <property type="entry name" value="Fcf1"/>
    <property type="match status" value="1"/>
</dbReference>
<evidence type="ECO:0000256" key="9">
    <source>
        <dbReference type="ARBA" id="ARBA00022692"/>
    </source>
</evidence>
<dbReference type="Gene3D" id="3.40.50.1010">
    <property type="entry name" value="5'-nuclease"/>
    <property type="match status" value="1"/>
</dbReference>
<evidence type="ECO:0000256" key="21">
    <source>
        <dbReference type="SAM" id="Phobius"/>
    </source>
</evidence>
<evidence type="ECO:0000256" key="6">
    <source>
        <dbReference type="ARBA" id="ARBA00022448"/>
    </source>
</evidence>
<comment type="similarity">
    <text evidence="17">Belongs to the UTP23/FCF1 family. UTP23 subfamily.</text>
</comment>
<feature type="compositionally biased region" description="Basic and acidic residues" evidence="20">
    <location>
        <begin position="128"/>
        <end position="138"/>
    </location>
</feature>
<keyword evidence="9 21" id="KW-0812">Transmembrane</keyword>
<organism evidence="24">
    <name type="scientific">Magallana gigas</name>
    <name type="common">Pacific oyster</name>
    <name type="synonym">Crassostrea gigas</name>
    <dbReference type="NCBI Taxonomy" id="29159"/>
    <lineage>
        <taxon>Eukaryota</taxon>
        <taxon>Metazoa</taxon>
        <taxon>Spiralia</taxon>
        <taxon>Lophotrochozoa</taxon>
        <taxon>Mollusca</taxon>
        <taxon>Bivalvia</taxon>
        <taxon>Autobranchia</taxon>
        <taxon>Pteriomorphia</taxon>
        <taxon>Ostreida</taxon>
        <taxon>Ostreoidea</taxon>
        <taxon>Ostreidae</taxon>
        <taxon>Magallana</taxon>
    </lineage>
</organism>
<feature type="transmembrane region" description="Helical" evidence="21">
    <location>
        <begin position="351"/>
        <end position="369"/>
    </location>
</feature>
<feature type="domain" description="Cation efflux protein transmembrane" evidence="22">
    <location>
        <begin position="160"/>
        <end position="230"/>
    </location>
</feature>
<comment type="subunit">
    <text evidence="5">Homooligomer.</text>
</comment>
<keyword evidence="7" id="KW-0690">Ribosome biogenesis</keyword>
<evidence type="ECO:0000256" key="18">
    <source>
        <dbReference type="ARBA" id="ARBA00046010"/>
    </source>
</evidence>
<evidence type="ECO:0000256" key="10">
    <source>
        <dbReference type="ARBA" id="ARBA00022906"/>
    </source>
</evidence>
<keyword evidence="14" id="KW-0539">Nucleus</keyword>
<dbReference type="SUPFAM" id="SSF161111">
    <property type="entry name" value="Cation efflux protein transmembrane domain-like"/>
    <property type="match status" value="1"/>
</dbReference>